<dbReference type="CDD" id="cd09272">
    <property type="entry name" value="RNase_HI_RT_Ty1"/>
    <property type="match status" value="1"/>
</dbReference>
<dbReference type="PANTHER" id="PTHR11439:SF463">
    <property type="entry name" value="REVERSE TRANSCRIPTASE TY1_COPIA-TYPE DOMAIN-CONTAINING PROTEIN"/>
    <property type="match status" value="1"/>
</dbReference>
<name>A0AAW2PS70_9LAMI</name>
<evidence type="ECO:0000313" key="2">
    <source>
        <dbReference type="EMBL" id="KAL0358002.1"/>
    </source>
</evidence>
<gene>
    <name evidence="2" type="ORF">Scaly_1485900</name>
</gene>
<feature type="domain" description="Reverse transcriptase Ty1/copia-type" evidence="1">
    <location>
        <begin position="1"/>
        <end position="133"/>
    </location>
</feature>
<dbReference type="InterPro" id="IPR013103">
    <property type="entry name" value="RVT_2"/>
</dbReference>
<evidence type="ECO:0000259" key="1">
    <source>
        <dbReference type="Pfam" id="PF07727"/>
    </source>
</evidence>
<reference evidence="2" key="2">
    <citation type="journal article" date="2024" name="Plant">
        <title>Genomic evolution and insights into agronomic trait innovations of Sesamum species.</title>
        <authorList>
            <person name="Miao H."/>
            <person name="Wang L."/>
            <person name="Qu L."/>
            <person name="Liu H."/>
            <person name="Sun Y."/>
            <person name="Le M."/>
            <person name="Wang Q."/>
            <person name="Wei S."/>
            <person name="Zheng Y."/>
            <person name="Lin W."/>
            <person name="Duan Y."/>
            <person name="Cao H."/>
            <person name="Xiong S."/>
            <person name="Wang X."/>
            <person name="Wei L."/>
            <person name="Li C."/>
            <person name="Ma Q."/>
            <person name="Ju M."/>
            <person name="Zhao R."/>
            <person name="Li G."/>
            <person name="Mu C."/>
            <person name="Tian Q."/>
            <person name="Mei H."/>
            <person name="Zhang T."/>
            <person name="Gao T."/>
            <person name="Zhang H."/>
        </authorList>
    </citation>
    <scope>NUCLEOTIDE SEQUENCE</scope>
    <source>
        <strain evidence="2">KEN8</strain>
    </source>
</reference>
<dbReference type="InterPro" id="IPR043502">
    <property type="entry name" value="DNA/RNA_pol_sf"/>
</dbReference>
<accession>A0AAW2PS70</accession>
<dbReference type="EMBL" id="JACGWM010000008">
    <property type="protein sequence ID" value="KAL0358002.1"/>
    <property type="molecule type" value="Genomic_DNA"/>
</dbReference>
<comment type="caution">
    <text evidence="2">The sequence shown here is derived from an EMBL/GenBank/DDBJ whole genome shotgun (WGS) entry which is preliminary data.</text>
</comment>
<dbReference type="PANTHER" id="PTHR11439">
    <property type="entry name" value="GAG-POL-RELATED RETROTRANSPOSON"/>
    <property type="match status" value="1"/>
</dbReference>
<dbReference type="SUPFAM" id="SSF56672">
    <property type="entry name" value="DNA/RNA polymerases"/>
    <property type="match status" value="1"/>
</dbReference>
<organism evidence="2">
    <name type="scientific">Sesamum calycinum</name>
    <dbReference type="NCBI Taxonomy" id="2727403"/>
    <lineage>
        <taxon>Eukaryota</taxon>
        <taxon>Viridiplantae</taxon>
        <taxon>Streptophyta</taxon>
        <taxon>Embryophyta</taxon>
        <taxon>Tracheophyta</taxon>
        <taxon>Spermatophyta</taxon>
        <taxon>Magnoliopsida</taxon>
        <taxon>eudicotyledons</taxon>
        <taxon>Gunneridae</taxon>
        <taxon>Pentapetalae</taxon>
        <taxon>asterids</taxon>
        <taxon>lamiids</taxon>
        <taxon>Lamiales</taxon>
        <taxon>Pedaliaceae</taxon>
        <taxon>Sesamum</taxon>
    </lineage>
</organism>
<proteinExistence type="predicted"/>
<protein>
    <submittedName>
        <fullName evidence="2">Retrovirus-related Pol polyprotein from transposon TNT 1-94</fullName>
    </submittedName>
</protein>
<dbReference type="AlphaFoldDB" id="A0AAW2PS70"/>
<reference evidence="2" key="1">
    <citation type="submission" date="2020-06" db="EMBL/GenBank/DDBJ databases">
        <authorList>
            <person name="Li T."/>
            <person name="Hu X."/>
            <person name="Zhang T."/>
            <person name="Song X."/>
            <person name="Zhang H."/>
            <person name="Dai N."/>
            <person name="Sheng W."/>
            <person name="Hou X."/>
            <person name="Wei L."/>
        </authorList>
    </citation>
    <scope>NUCLEOTIDE SEQUENCE</scope>
    <source>
        <strain evidence="2">KEN8</strain>
        <tissue evidence="2">Leaf</tissue>
    </source>
</reference>
<dbReference type="Pfam" id="PF07727">
    <property type="entry name" value="RVT_2"/>
    <property type="match status" value="1"/>
</dbReference>
<sequence length="366" mass="41742">MDAKITFLHGDLEEQTYMEQPNGFTQPGHEHLVCKLKKSLDGLKESPRQRYKQFDSYMLQIRCKQCEYDCCVYIKSFDDGSSIFLLLYVDDMLVAAKNMHDVLALKALLSHEFDMKDLGAATKILGMEIHKDRFEMRKAKPVSIPLANHFKLFLEQCLETNREIEGMTKVESLCAGNQQFSLLWHLSTTEAEYMAVAEDAKEALWLNKLAKELGVEQGGVQLHCDSQSAIYLAKNHVYHARTKHIDLLKSMVTQPILVCEKLYGWSPKGLDIRQCGDLLGMAHISEIGTRWYPLVKVLREAEGKEERTERVQKVSEGLVLMDDPYSTIGETDRSKFSSEDAFKDVMIGTENLLELYRKIQAFLGAA</sequence>